<sequence>MWMDSYLCPSAHEDLYVNTDFRVDISHPTSRFNWNNFLDTALPVFNVNFYQSVMMIAGAIACFHYPYAIAIADACPAPMAIGAPSSGKSTTIDVIATMLGCNVESQATCEVIQSLLNKTTVPLCWDHPTYPSSVKKLLTGTFDSKGKRTKGRGKEIPSTNVVLAVNFELHDDVRSFERIVPIVYNAPPAPKDPADYRKATDRLEEEANTGCIPWIIKLGEKLANNNNLIIDDYNIGDLGTAAPSISLKCFEEYIEQTFLLYVRKVIPPSSAVNTQEKLHEVTEFFECLQEILQNTTGPDEVDLQKCIRPCVQTATKEDEYALHLILPEVLEIIKKRTDKHTSFNLTKLRRSISGYSDGTSVDHSGVFGGAQRRCIKIPRSIVDKDLLDLIDKACGRDDDGNTQNDIEHGNEGDNGKNINENYNQQINDMKKTLDASEEHNVSLISDKKKLERDLSREKIKFTQAEEKIGNLERELAEKKRRWEAEEKELYETITKLRAAIKQKPDTSCQSIAATSFANVVSSEDTHQLVSFMDEKRSLDDSGISLEANEEVATTPAISFAAQRKKRRLNELQKLKDGLNKDLMAVEGKSI</sequence>
<dbReference type="OrthoDB" id="10646130at2759"/>
<reference evidence="1" key="1">
    <citation type="submission" date="2020-04" db="EMBL/GenBank/DDBJ databases">
        <authorList>
            <person name="Alioto T."/>
            <person name="Alioto T."/>
            <person name="Gomez Garrido J."/>
        </authorList>
    </citation>
    <scope>NUCLEOTIDE SEQUENCE</scope>
    <source>
        <strain evidence="1">A484AB</strain>
    </source>
</reference>
<evidence type="ECO:0000313" key="1">
    <source>
        <dbReference type="EMBL" id="CAB3999359.1"/>
    </source>
</evidence>
<accession>A0A7D9E1I0</accession>
<dbReference type="Proteomes" id="UP001152795">
    <property type="component" value="Unassembled WGS sequence"/>
</dbReference>
<comment type="caution">
    <text evidence="1">The sequence shown here is derived from an EMBL/GenBank/DDBJ whole genome shotgun (WGS) entry which is preliminary data.</text>
</comment>
<evidence type="ECO:0000313" key="2">
    <source>
        <dbReference type="Proteomes" id="UP001152795"/>
    </source>
</evidence>
<proteinExistence type="predicted"/>
<dbReference type="AlphaFoldDB" id="A0A7D9E1I0"/>
<name>A0A7D9E1I0_PARCT</name>
<dbReference type="EMBL" id="CACRXK020003570">
    <property type="protein sequence ID" value="CAB3999359.1"/>
    <property type="molecule type" value="Genomic_DNA"/>
</dbReference>
<gene>
    <name evidence="1" type="ORF">PACLA_8A070716</name>
</gene>
<protein>
    <submittedName>
        <fullName evidence="1">Uncharacterized protein</fullName>
    </submittedName>
</protein>
<keyword evidence="2" id="KW-1185">Reference proteome</keyword>
<organism evidence="1 2">
    <name type="scientific">Paramuricea clavata</name>
    <name type="common">Red gorgonian</name>
    <name type="synonym">Violescent sea-whip</name>
    <dbReference type="NCBI Taxonomy" id="317549"/>
    <lineage>
        <taxon>Eukaryota</taxon>
        <taxon>Metazoa</taxon>
        <taxon>Cnidaria</taxon>
        <taxon>Anthozoa</taxon>
        <taxon>Octocorallia</taxon>
        <taxon>Malacalcyonacea</taxon>
        <taxon>Plexauridae</taxon>
        <taxon>Paramuricea</taxon>
    </lineage>
</organism>